<accession>B7PRE2</accession>
<reference evidence="5" key="2">
    <citation type="submission" date="2020-05" db="UniProtKB">
        <authorList>
            <consortium name="EnsemblMetazoa"/>
        </authorList>
    </citation>
    <scope>IDENTIFICATION</scope>
    <source>
        <strain evidence="5">wikel</strain>
    </source>
</reference>
<dbReference type="EMBL" id="ABJB010396370">
    <property type="status" value="NOT_ANNOTATED_CDS"/>
    <property type="molecule type" value="Genomic_DNA"/>
</dbReference>
<proteinExistence type="predicted"/>
<feature type="domain" description="FMN hydroxy acid dehydrogenase" evidence="3">
    <location>
        <begin position="1"/>
        <end position="151"/>
    </location>
</feature>
<evidence type="ECO:0000313" key="4">
    <source>
        <dbReference type="EMBL" id="EEC09164.1"/>
    </source>
</evidence>
<evidence type="ECO:0000259" key="3">
    <source>
        <dbReference type="PROSITE" id="PS51349"/>
    </source>
</evidence>
<name>B7PRE2_IXOSC</name>
<dbReference type="VEuPathDB" id="VectorBase:ISCW008416"/>
<dbReference type="EMBL" id="DS772135">
    <property type="protein sequence ID" value="EEC09164.1"/>
    <property type="molecule type" value="Genomic_DNA"/>
</dbReference>
<dbReference type="Proteomes" id="UP000001555">
    <property type="component" value="Unassembled WGS sequence"/>
</dbReference>
<keyword evidence="6" id="KW-1185">Reference proteome</keyword>
<dbReference type="Pfam" id="PF01070">
    <property type="entry name" value="FMN_dh"/>
    <property type="match status" value="2"/>
</dbReference>
<evidence type="ECO:0000256" key="2">
    <source>
        <dbReference type="ARBA" id="ARBA00023002"/>
    </source>
</evidence>
<dbReference type="GO" id="GO:0003973">
    <property type="term" value="F:(S)-2-hydroxy-acid oxidase activity"/>
    <property type="evidence" value="ECO:0007669"/>
    <property type="project" value="UniProtKB-EC"/>
</dbReference>
<evidence type="ECO:0000313" key="5">
    <source>
        <dbReference type="EnsemblMetazoa" id="ISCW008416-PA"/>
    </source>
</evidence>
<dbReference type="EMBL" id="ABJB010552820">
    <property type="status" value="NOT_ANNOTATED_CDS"/>
    <property type="molecule type" value="Genomic_DNA"/>
</dbReference>
<dbReference type="AlphaFoldDB" id="B7PRE2"/>
<evidence type="ECO:0000313" key="6">
    <source>
        <dbReference type="Proteomes" id="UP000001555"/>
    </source>
</evidence>
<dbReference type="EMBL" id="ABJB010668378">
    <property type="status" value="NOT_ANNOTATED_CDS"/>
    <property type="molecule type" value="Genomic_DNA"/>
</dbReference>
<dbReference type="HOGENOM" id="CLU_020639_4_0_1"/>
<dbReference type="InParanoid" id="B7PRE2"/>
<dbReference type="PANTHER" id="PTHR10578">
    <property type="entry name" value="S -2-HYDROXY-ACID OXIDASE-RELATED"/>
    <property type="match status" value="1"/>
</dbReference>
<dbReference type="EC" id="1.1.3.15" evidence="4"/>
<dbReference type="Gene3D" id="3.20.20.70">
    <property type="entry name" value="Aldolase class I"/>
    <property type="match status" value="2"/>
</dbReference>
<comment type="cofactor">
    <cofactor evidence="1">
        <name>FMN</name>
        <dbReference type="ChEBI" id="CHEBI:58210"/>
    </cofactor>
</comment>
<dbReference type="PROSITE" id="PS51349">
    <property type="entry name" value="FMN_HYDROXY_ACID_DH_2"/>
    <property type="match status" value="1"/>
</dbReference>
<dbReference type="EMBL" id="ABJB010621799">
    <property type="status" value="NOT_ANNOTATED_CDS"/>
    <property type="molecule type" value="Genomic_DNA"/>
</dbReference>
<dbReference type="SUPFAM" id="SSF51395">
    <property type="entry name" value="FMN-linked oxidoreductases"/>
    <property type="match status" value="1"/>
</dbReference>
<reference evidence="4 6" key="1">
    <citation type="submission" date="2008-03" db="EMBL/GenBank/DDBJ databases">
        <title>Annotation of Ixodes scapularis.</title>
        <authorList>
            <consortium name="Ixodes scapularis Genome Project Consortium"/>
            <person name="Caler E."/>
            <person name="Hannick L.I."/>
            <person name="Bidwell S."/>
            <person name="Joardar V."/>
            <person name="Thiagarajan M."/>
            <person name="Amedeo P."/>
            <person name="Galinsky K.J."/>
            <person name="Schobel S."/>
            <person name="Inman J."/>
            <person name="Hostetler J."/>
            <person name="Miller J."/>
            <person name="Hammond M."/>
            <person name="Megy K."/>
            <person name="Lawson D."/>
            <person name="Kodira C."/>
            <person name="Sutton G."/>
            <person name="Meyer J."/>
            <person name="Hill C.A."/>
            <person name="Birren B."/>
            <person name="Nene V."/>
            <person name="Collins F."/>
            <person name="Alarcon-Chaidez F."/>
            <person name="Wikel S."/>
            <person name="Strausberg R."/>
        </authorList>
    </citation>
    <scope>NUCLEOTIDE SEQUENCE [LARGE SCALE GENOMIC DNA]</scope>
    <source>
        <strain evidence="6">Wikel</strain>
        <strain evidence="4">Wikel colony</strain>
    </source>
</reference>
<dbReference type="InterPro" id="IPR000262">
    <property type="entry name" value="FMN-dep_DH"/>
</dbReference>
<dbReference type="PANTHER" id="PTHR10578:SF146">
    <property type="entry name" value="OXIDASE, PUTATIVE-RELATED"/>
    <property type="match status" value="1"/>
</dbReference>
<dbReference type="PaxDb" id="6945-B7PRE2"/>
<dbReference type="EMBL" id="ABJB011049635">
    <property type="status" value="NOT_ANNOTATED_CDS"/>
    <property type="molecule type" value="Genomic_DNA"/>
</dbReference>
<dbReference type="VEuPathDB" id="VectorBase:ISCI008416"/>
<evidence type="ECO:0000256" key="1">
    <source>
        <dbReference type="ARBA" id="ARBA00001917"/>
    </source>
</evidence>
<dbReference type="EMBL" id="ABJB010691531">
    <property type="status" value="NOT_ANNOTATED_CDS"/>
    <property type="molecule type" value="Genomic_DNA"/>
</dbReference>
<protein>
    <submittedName>
        <fullName evidence="4 5">(S)-2-hydroxy-acid oxidase, putative</fullName>
        <ecNumber evidence="4">1.1.3.15</ecNumber>
    </submittedName>
</protein>
<sequence>MAHPDGEIAVAKAAQAAGTLMTLSSFSNDCLEDVQRGAPGGLRWFQLHVFRDREFTRNLVERAERHGNFLGTSRHEDANPKVAAYDHLLDPSVTWADVTWLRSITKLPVVAKGICSAEDAEEAIHCGVSAILVSNHGARHLDGLPSTKIYQ</sequence>
<organism>
    <name type="scientific">Ixodes scapularis</name>
    <name type="common">Black-legged tick</name>
    <name type="synonym">Deer tick</name>
    <dbReference type="NCBI Taxonomy" id="6945"/>
    <lineage>
        <taxon>Eukaryota</taxon>
        <taxon>Metazoa</taxon>
        <taxon>Ecdysozoa</taxon>
        <taxon>Arthropoda</taxon>
        <taxon>Chelicerata</taxon>
        <taxon>Arachnida</taxon>
        <taxon>Acari</taxon>
        <taxon>Parasitiformes</taxon>
        <taxon>Ixodida</taxon>
        <taxon>Ixodoidea</taxon>
        <taxon>Ixodidae</taxon>
        <taxon>Ixodinae</taxon>
        <taxon>Ixodes</taxon>
    </lineage>
</organism>
<gene>
    <name evidence="4" type="ORF">IscW_ISCW008416</name>
</gene>
<dbReference type="InterPro" id="IPR037396">
    <property type="entry name" value="FMN_HAD"/>
</dbReference>
<dbReference type="STRING" id="6945.B7PRE2"/>
<dbReference type="InterPro" id="IPR013785">
    <property type="entry name" value="Aldolase_TIM"/>
</dbReference>
<dbReference type="EnsemblMetazoa" id="ISCW008416-RA">
    <property type="protein sequence ID" value="ISCW008416-PA"/>
    <property type="gene ID" value="ISCW008416"/>
</dbReference>
<keyword evidence="2 4" id="KW-0560">Oxidoreductase</keyword>